<dbReference type="PANTHER" id="PTHR43201:SF5">
    <property type="entry name" value="MEDIUM-CHAIN ACYL-COA LIGASE ACSF2, MITOCHONDRIAL"/>
    <property type="match status" value="1"/>
</dbReference>
<dbReference type="PANTHER" id="PTHR43201">
    <property type="entry name" value="ACYL-COA SYNTHETASE"/>
    <property type="match status" value="1"/>
</dbReference>
<dbReference type="Gene3D" id="3.40.50.12780">
    <property type="entry name" value="N-terminal domain of ligase-like"/>
    <property type="match status" value="1"/>
</dbReference>
<reference evidence="5" key="1">
    <citation type="journal article" date="2014" name="Int. J. Syst. Evol. Microbiol.">
        <title>Complete genome sequence of Corynebacterium casei LMG S-19264T (=DSM 44701T), isolated from a smear-ripened cheese.</title>
        <authorList>
            <consortium name="US DOE Joint Genome Institute (JGI-PGF)"/>
            <person name="Walter F."/>
            <person name="Albersmeier A."/>
            <person name="Kalinowski J."/>
            <person name="Ruckert C."/>
        </authorList>
    </citation>
    <scope>NUCLEOTIDE SEQUENCE</scope>
    <source>
        <strain evidence="5">CGMCC 1.12777</strain>
    </source>
</reference>
<evidence type="ECO:0000256" key="1">
    <source>
        <dbReference type="ARBA" id="ARBA00006432"/>
    </source>
</evidence>
<evidence type="ECO:0000259" key="3">
    <source>
        <dbReference type="Pfam" id="PF00501"/>
    </source>
</evidence>
<evidence type="ECO:0000313" key="5">
    <source>
        <dbReference type="EMBL" id="GGH83198.1"/>
    </source>
</evidence>
<accession>A0A8J2ZXA9</accession>
<dbReference type="EMBL" id="BMFV01000017">
    <property type="protein sequence ID" value="GGH83198.1"/>
    <property type="molecule type" value="Genomic_DNA"/>
</dbReference>
<dbReference type="InterPro" id="IPR025110">
    <property type="entry name" value="AMP-bd_C"/>
</dbReference>
<keyword evidence="6" id="KW-1185">Reference proteome</keyword>
<dbReference type="Pfam" id="PF00501">
    <property type="entry name" value="AMP-binding"/>
    <property type="match status" value="1"/>
</dbReference>
<dbReference type="Pfam" id="PF13193">
    <property type="entry name" value="AMP-binding_C"/>
    <property type="match status" value="1"/>
</dbReference>
<feature type="domain" description="AMP-dependent synthetase/ligase" evidence="3">
    <location>
        <begin position="12"/>
        <end position="328"/>
    </location>
</feature>
<protein>
    <recommendedName>
        <fullName evidence="7">Acyl-CoA synthetase (AMP-forming)/AMP-acid ligase II</fullName>
    </recommendedName>
</protein>
<dbReference type="InterPro" id="IPR020845">
    <property type="entry name" value="AMP-binding_CS"/>
</dbReference>
<dbReference type="GO" id="GO:0031956">
    <property type="term" value="F:medium-chain fatty acid-CoA ligase activity"/>
    <property type="evidence" value="ECO:0007669"/>
    <property type="project" value="TreeGrafter"/>
</dbReference>
<dbReference type="Gene3D" id="3.30.300.30">
    <property type="match status" value="1"/>
</dbReference>
<name>A0A8J2ZXA9_9BACL</name>
<dbReference type="PROSITE" id="PS00455">
    <property type="entry name" value="AMP_BINDING"/>
    <property type="match status" value="1"/>
</dbReference>
<dbReference type="AlphaFoldDB" id="A0A8J2ZXA9"/>
<proteinExistence type="inferred from homology"/>
<dbReference type="SUPFAM" id="SSF56801">
    <property type="entry name" value="Acetyl-CoA synthetase-like"/>
    <property type="match status" value="1"/>
</dbReference>
<comment type="caution">
    <text evidence="5">The sequence shown here is derived from an EMBL/GenBank/DDBJ whole genome shotgun (WGS) entry which is preliminary data.</text>
</comment>
<feature type="domain" description="AMP-binding enzyme C-terminal" evidence="4">
    <location>
        <begin position="394"/>
        <end position="461"/>
    </location>
</feature>
<dbReference type="InterPro" id="IPR042099">
    <property type="entry name" value="ANL_N_sf"/>
</dbReference>
<evidence type="ECO:0008006" key="7">
    <source>
        <dbReference type="Google" id="ProtNLM"/>
    </source>
</evidence>
<dbReference type="Proteomes" id="UP000656813">
    <property type="component" value="Unassembled WGS sequence"/>
</dbReference>
<evidence type="ECO:0000256" key="2">
    <source>
        <dbReference type="ARBA" id="ARBA00022598"/>
    </source>
</evidence>
<organism evidence="5 6">
    <name type="scientific">Pullulanibacillus pueri</name>
    <dbReference type="NCBI Taxonomy" id="1437324"/>
    <lineage>
        <taxon>Bacteria</taxon>
        <taxon>Bacillati</taxon>
        <taxon>Bacillota</taxon>
        <taxon>Bacilli</taxon>
        <taxon>Bacillales</taxon>
        <taxon>Sporolactobacillaceae</taxon>
        <taxon>Pullulanibacillus</taxon>
    </lineage>
</organism>
<evidence type="ECO:0000259" key="4">
    <source>
        <dbReference type="Pfam" id="PF13193"/>
    </source>
</evidence>
<gene>
    <name evidence="5" type="ORF">GCM10007096_23710</name>
</gene>
<comment type="similarity">
    <text evidence="1">Belongs to the ATP-dependent AMP-binding enzyme family.</text>
</comment>
<dbReference type="CDD" id="cd04433">
    <property type="entry name" value="AFD_class_I"/>
    <property type="match status" value="1"/>
</dbReference>
<dbReference type="GO" id="GO:0006631">
    <property type="term" value="P:fatty acid metabolic process"/>
    <property type="evidence" value="ECO:0007669"/>
    <property type="project" value="TreeGrafter"/>
</dbReference>
<evidence type="ECO:0000313" key="6">
    <source>
        <dbReference type="Proteomes" id="UP000656813"/>
    </source>
</evidence>
<dbReference type="RefSeq" id="WP_188497588.1">
    <property type="nucleotide sequence ID" value="NZ_BMFV01000017.1"/>
</dbReference>
<dbReference type="InterPro" id="IPR045851">
    <property type="entry name" value="AMP-bd_C_sf"/>
</dbReference>
<keyword evidence="2" id="KW-0436">Ligase</keyword>
<sequence length="475" mass="52745">MNLEEKVIDLTHTRPAITTFKGSSTRQDILKKVQSYVAFLDSLEIEGKRVGLLVPEIEAYLPLILAINKLGGTVMPLNPQFRKEDLKSILTLLDPHIIFTVSHYNGFNFKEAIEESLKATGKATLLYTSETCSEWEKQIYEGPSSPLEGQVNNFICCSSGSTGTPKGLVFNLSIFDYSYHLISRFTRLKAEDTVLFYTSTSTVFGIKSMTNIIKTGAHAVIPTSFDLPAIIKMMQETKCNKVITTPSVLKAIYTFAKHLAPEVLKNLEWIALTGEKMPQGFPNQFPLLTHCSFISQYGVSETGAIAESDLRQGEAHIVYDENDFKVVDGELLVKTGALFTEYFHNPAQTKAAFDDEGWYYTGDLVEVMAPRTLKIVGRKKDMIKKGGQQVNPSEIEKVIASLEGVKNVVIVGAPHAIYGEHVVAFVVAKGLKSADIRSYCKGKISAYKIPDQIVFLDELPIRQGKVDKLKLKTLI</sequence>
<reference evidence="5" key="2">
    <citation type="submission" date="2020-09" db="EMBL/GenBank/DDBJ databases">
        <authorList>
            <person name="Sun Q."/>
            <person name="Zhou Y."/>
        </authorList>
    </citation>
    <scope>NUCLEOTIDE SEQUENCE</scope>
    <source>
        <strain evidence="5">CGMCC 1.12777</strain>
    </source>
</reference>
<dbReference type="InterPro" id="IPR000873">
    <property type="entry name" value="AMP-dep_synth/lig_dom"/>
</dbReference>